<evidence type="ECO:0000313" key="3">
    <source>
        <dbReference type="Proteomes" id="UP000694406"/>
    </source>
</evidence>
<dbReference type="Pfam" id="PF01344">
    <property type="entry name" value="Kelch_1"/>
    <property type="match status" value="4"/>
</dbReference>
<organism evidence="2 3">
    <name type="scientific">Laticauda laticaudata</name>
    <name type="common">Blue-ringed sea krait</name>
    <name type="synonym">Blue-lipped sea krait</name>
    <dbReference type="NCBI Taxonomy" id="8630"/>
    <lineage>
        <taxon>Eukaryota</taxon>
        <taxon>Metazoa</taxon>
        <taxon>Chordata</taxon>
        <taxon>Craniata</taxon>
        <taxon>Vertebrata</taxon>
        <taxon>Euteleostomi</taxon>
        <taxon>Lepidosauria</taxon>
        <taxon>Squamata</taxon>
        <taxon>Bifurcata</taxon>
        <taxon>Unidentata</taxon>
        <taxon>Episquamata</taxon>
        <taxon>Toxicofera</taxon>
        <taxon>Serpentes</taxon>
        <taxon>Colubroidea</taxon>
        <taxon>Elapidae</taxon>
        <taxon>Laticaudinae</taxon>
        <taxon>Laticauda</taxon>
    </lineage>
</organism>
<sequence length="241" mass="26993">NILSRLPLYILADLENHALFKDDLECQKLILEAMKYHLLPERRTLMQSPRTKPRKSTVGTLYAVGGMDNNKGTSATTIEKYDLRTNIWIQAGVMNGRRLQFGVAVIDDKLFVIGGRDGLKTLNTVECYNPKTKAWTVLPPMSTHRHGLGVTVLEGPIYAVGGHDGWSYLNTVERYDPKTDTWTMVAPLSMPRDAVGVCILGDKLYAVGGYDGQTYLNTMESYDPQTNEWTQVSLIVCFACR</sequence>
<dbReference type="FunFam" id="2.120.10.80:FF:000017">
    <property type="entry name" value="kelch-like protein 1 isoform X2"/>
    <property type="match status" value="1"/>
</dbReference>
<dbReference type="SUPFAM" id="SSF117281">
    <property type="entry name" value="Kelch motif"/>
    <property type="match status" value="1"/>
</dbReference>
<dbReference type="InterPro" id="IPR015915">
    <property type="entry name" value="Kelch-typ_b-propeller"/>
</dbReference>
<dbReference type="InterPro" id="IPR006652">
    <property type="entry name" value="Kelch_1"/>
</dbReference>
<dbReference type="PANTHER" id="PTHR45632">
    <property type="entry name" value="LD33804P"/>
    <property type="match status" value="1"/>
</dbReference>
<dbReference type="SMART" id="SM00612">
    <property type="entry name" value="Kelch"/>
    <property type="match status" value="4"/>
</dbReference>
<dbReference type="Ensembl" id="ENSLLTT00000013858.1">
    <property type="protein sequence ID" value="ENSLLTP00000013345.1"/>
    <property type="gene ID" value="ENSLLTG00000010194.1"/>
</dbReference>
<dbReference type="Proteomes" id="UP000694406">
    <property type="component" value="Unplaced"/>
</dbReference>
<dbReference type="AlphaFoldDB" id="A0A8C5SB61"/>
<dbReference type="GO" id="GO:0005737">
    <property type="term" value="C:cytoplasm"/>
    <property type="evidence" value="ECO:0007669"/>
    <property type="project" value="Ensembl"/>
</dbReference>
<evidence type="ECO:0000256" key="1">
    <source>
        <dbReference type="ARBA" id="ARBA00022441"/>
    </source>
</evidence>
<dbReference type="Gene3D" id="2.120.10.80">
    <property type="entry name" value="Kelch-type beta propeller"/>
    <property type="match status" value="1"/>
</dbReference>
<gene>
    <name evidence="2" type="primary">KLHL1</name>
</gene>
<protein>
    <submittedName>
        <fullName evidence="2">Kelch like family member 1</fullName>
    </submittedName>
</protein>
<keyword evidence="3" id="KW-1185">Reference proteome</keyword>
<keyword evidence="1" id="KW-0880">Kelch repeat</keyword>
<reference evidence="2" key="2">
    <citation type="submission" date="2025-09" db="UniProtKB">
        <authorList>
            <consortium name="Ensembl"/>
        </authorList>
    </citation>
    <scope>IDENTIFICATION</scope>
</reference>
<reference evidence="2" key="1">
    <citation type="submission" date="2025-08" db="UniProtKB">
        <authorList>
            <consortium name="Ensembl"/>
        </authorList>
    </citation>
    <scope>IDENTIFICATION</scope>
</reference>
<proteinExistence type="predicted"/>
<name>A0A8C5SB61_LATLA</name>
<accession>A0A8C5SB61</accession>
<dbReference type="PANTHER" id="PTHR45632:SF26">
    <property type="entry name" value="BTB DOMAIN-CONTAINING PROTEIN"/>
    <property type="match status" value="1"/>
</dbReference>
<dbReference type="GeneTree" id="ENSGT00940000160425"/>
<evidence type="ECO:0000313" key="2">
    <source>
        <dbReference type="Ensembl" id="ENSLLTP00000013345.1"/>
    </source>
</evidence>